<name>A0A6J5EXT3_9BURK</name>
<keyword evidence="4" id="KW-1185">Reference proteome</keyword>
<gene>
    <name evidence="3" type="ORF">LMG29542_06616</name>
</gene>
<dbReference type="EMBL" id="CADIKH010000051">
    <property type="protein sequence ID" value="CAB3771409.1"/>
    <property type="molecule type" value="Genomic_DNA"/>
</dbReference>
<evidence type="ECO:0000256" key="2">
    <source>
        <dbReference type="SAM" id="SignalP"/>
    </source>
</evidence>
<organism evidence="3 4">
    <name type="scientific">Paraburkholderia humisilvae</name>
    <dbReference type="NCBI Taxonomy" id="627669"/>
    <lineage>
        <taxon>Bacteria</taxon>
        <taxon>Pseudomonadati</taxon>
        <taxon>Pseudomonadota</taxon>
        <taxon>Betaproteobacteria</taxon>
        <taxon>Burkholderiales</taxon>
        <taxon>Burkholderiaceae</taxon>
        <taxon>Paraburkholderia</taxon>
    </lineage>
</organism>
<feature type="region of interest" description="Disordered" evidence="1">
    <location>
        <begin position="29"/>
        <end position="83"/>
    </location>
</feature>
<reference evidence="3 4" key="1">
    <citation type="submission" date="2020-04" db="EMBL/GenBank/DDBJ databases">
        <authorList>
            <person name="De Canck E."/>
        </authorList>
    </citation>
    <scope>NUCLEOTIDE SEQUENCE [LARGE SCALE GENOMIC DNA]</scope>
    <source>
        <strain evidence="3 4">LMG 29542</strain>
    </source>
</reference>
<dbReference type="RefSeq" id="WP_175232020.1">
    <property type="nucleotide sequence ID" value="NZ_CADIKH010000051.1"/>
</dbReference>
<feature type="compositionally biased region" description="Basic and acidic residues" evidence="1">
    <location>
        <begin position="46"/>
        <end position="83"/>
    </location>
</feature>
<accession>A0A6J5EXT3</accession>
<keyword evidence="2" id="KW-0732">Signal</keyword>
<evidence type="ECO:0000313" key="4">
    <source>
        <dbReference type="Proteomes" id="UP000494363"/>
    </source>
</evidence>
<protein>
    <submittedName>
        <fullName evidence="3">Uncharacterized protein</fullName>
    </submittedName>
</protein>
<dbReference type="AlphaFoldDB" id="A0A6J5EXT3"/>
<dbReference type="Proteomes" id="UP000494363">
    <property type="component" value="Unassembled WGS sequence"/>
</dbReference>
<feature type="compositionally biased region" description="Polar residues" evidence="1">
    <location>
        <begin position="33"/>
        <end position="42"/>
    </location>
</feature>
<sequence length="83" mass="8442">MSTIRKPASGLGAVLLALAAAGALTIATDASAQSSGDPTATPVTHADQKAAKEQAKADRKRADAQADAEKERADARVKDAKDQ</sequence>
<proteinExistence type="predicted"/>
<evidence type="ECO:0000256" key="1">
    <source>
        <dbReference type="SAM" id="MobiDB-lite"/>
    </source>
</evidence>
<feature type="chain" id="PRO_5026873880" evidence="2">
    <location>
        <begin position="33"/>
        <end position="83"/>
    </location>
</feature>
<feature type="signal peptide" evidence="2">
    <location>
        <begin position="1"/>
        <end position="32"/>
    </location>
</feature>
<evidence type="ECO:0000313" key="3">
    <source>
        <dbReference type="EMBL" id="CAB3771409.1"/>
    </source>
</evidence>